<organism evidence="2">
    <name type="scientific">Candidatus Electrothrix aestuarii</name>
    <dbReference type="NCBI Taxonomy" id="3062594"/>
    <lineage>
        <taxon>Bacteria</taxon>
        <taxon>Pseudomonadati</taxon>
        <taxon>Thermodesulfobacteriota</taxon>
        <taxon>Desulfobulbia</taxon>
        <taxon>Desulfobulbales</taxon>
        <taxon>Desulfobulbaceae</taxon>
        <taxon>Candidatus Electrothrix</taxon>
    </lineage>
</organism>
<accession>A0AAU8LY61</accession>
<dbReference type="KEGG" id="eaj:Q3M24_03320"/>
<evidence type="ECO:0000256" key="1">
    <source>
        <dbReference type="SAM" id="Phobius"/>
    </source>
</evidence>
<evidence type="ECO:0000313" key="2">
    <source>
        <dbReference type="EMBL" id="XCN73800.1"/>
    </source>
</evidence>
<name>A0AAU8LY61_9BACT</name>
<reference evidence="2" key="1">
    <citation type="journal article" date="2024" name="Syst. Appl. Microbiol.">
        <title>First single-strain enrichments of Electrothrix cable bacteria, description of E. aestuarii sp. nov. and E. rattekaaiensis sp. nov., and proposal of a cable bacteria taxonomy following the rules of the SeqCode.</title>
        <authorList>
            <person name="Plum-Jensen L.E."/>
            <person name="Schramm A."/>
            <person name="Marshall I.P.G."/>
        </authorList>
    </citation>
    <scope>NUCLEOTIDE SEQUENCE</scope>
    <source>
        <strain evidence="2">Rat1</strain>
    </source>
</reference>
<feature type="transmembrane region" description="Helical" evidence="1">
    <location>
        <begin position="24"/>
        <end position="45"/>
    </location>
</feature>
<keyword evidence="1" id="KW-1133">Transmembrane helix</keyword>
<gene>
    <name evidence="2" type="ORF">Q3M24_03320</name>
</gene>
<keyword evidence="1" id="KW-0812">Transmembrane</keyword>
<sequence length="67" mass="7731">MLRDKMTQSKEIGKSILHEHSGEYILLLFMCVFSVTFLVAAFLFLTTGDEMIFLHDARIPFLSSSFR</sequence>
<keyword evidence="1" id="KW-0472">Membrane</keyword>
<dbReference type="EMBL" id="CP159373">
    <property type="protein sequence ID" value="XCN73800.1"/>
    <property type="molecule type" value="Genomic_DNA"/>
</dbReference>
<protein>
    <submittedName>
        <fullName evidence="2">Uncharacterized protein</fullName>
    </submittedName>
</protein>
<reference evidence="2" key="2">
    <citation type="submission" date="2024-06" db="EMBL/GenBank/DDBJ databases">
        <authorList>
            <person name="Plum-Jensen L.E."/>
            <person name="Schramm A."/>
            <person name="Marshall I.P.G."/>
        </authorList>
    </citation>
    <scope>NUCLEOTIDE SEQUENCE</scope>
    <source>
        <strain evidence="2">Rat1</strain>
    </source>
</reference>
<proteinExistence type="predicted"/>
<dbReference type="AlphaFoldDB" id="A0AAU8LY61"/>